<gene>
    <name evidence="14" type="ORF">P0Y56_07920</name>
</gene>
<reference evidence="14" key="1">
    <citation type="submission" date="2023-03" db="EMBL/GenBank/DDBJ databases">
        <title>Andean soil-derived lignocellulolytic bacterial consortium as a source of novel taxa and putative plastic-active enzymes.</title>
        <authorList>
            <person name="Diaz-Garcia L."/>
            <person name="Chuvochina M."/>
            <person name="Feuerriegel G."/>
            <person name="Bunk B."/>
            <person name="Sproer C."/>
            <person name="Streit W.R."/>
            <person name="Rodriguez L.M."/>
            <person name="Overmann J."/>
            <person name="Jimenez D.J."/>
        </authorList>
    </citation>
    <scope>NUCLEOTIDE SEQUENCE</scope>
    <source>
        <strain evidence="14">MAG 26</strain>
    </source>
</reference>
<evidence type="ECO:0000313" key="14">
    <source>
        <dbReference type="EMBL" id="WEK48208.1"/>
    </source>
</evidence>
<dbReference type="GO" id="GO:0004673">
    <property type="term" value="F:protein histidine kinase activity"/>
    <property type="evidence" value="ECO:0007669"/>
    <property type="project" value="UniProtKB-EC"/>
</dbReference>
<dbReference type="EMBL" id="CP119316">
    <property type="protein sequence ID" value="WEK48208.1"/>
    <property type="molecule type" value="Genomic_DNA"/>
</dbReference>
<evidence type="ECO:0000256" key="4">
    <source>
        <dbReference type="ARBA" id="ARBA00022553"/>
    </source>
</evidence>
<dbReference type="GO" id="GO:0016020">
    <property type="term" value="C:membrane"/>
    <property type="evidence" value="ECO:0007669"/>
    <property type="project" value="UniProtKB-SubCell"/>
</dbReference>
<feature type="transmembrane region" description="Helical" evidence="12">
    <location>
        <begin position="21"/>
        <end position="42"/>
    </location>
</feature>
<keyword evidence="8" id="KW-0418">Kinase</keyword>
<dbReference type="PROSITE" id="PS50839">
    <property type="entry name" value="CHASE"/>
    <property type="match status" value="1"/>
</dbReference>
<dbReference type="PANTHER" id="PTHR41523:SF8">
    <property type="entry name" value="ETHYLENE RESPONSE SENSOR PROTEIN"/>
    <property type="match status" value="1"/>
</dbReference>
<evidence type="ECO:0000256" key="6">
    <source>
        <dbReference type="ARBA" id="ARBA00022692"/>
    </source>
</evidence>
<dbReference type="AlphaFoldDB" id="A0AAJ5X858"/>
<name>A0AAJ5X858_9SPHN</name>
<dbReference type="Gene3D" id="3.30.450.350">
    <property type="entry name" value="CHASE domain"/>
    <property type="match status" value="1"/>
</dbReference>
<dbReference type="GO" id="GO:0005524">
    <property type="term" value="F:ATP binding"/>
    <property type="evidence" value="ECO:0007669"/>
    <property type="project" value="UniProtKB-KW"/>
</dbReference>
<keyword evidence="9" id="KW-0067">ATP-binding</keyword>
<evidence type="ECO:0000256" key="11">
    <source>
        <dbReference type="ARBA" id="ARBA00023136"/>
    </source>
</evidence>
<keyword evidence="10 12" id="KW-1133">Transmembrane helix</keyword>
<evidence type="ECO:0000256" key="12">
    <source>
        <dbReference type="SAM" id="Phobius"/>
    </source>
</evidence>
<evidence type="ECO:0000256" key="7">
    <source>
        <dbReference type="ARBA" id="ARBA00022741"/>
    </source>
</evidence>
<dbReference type="EC" id="2.7.13.3" evidence="3"/>
<dbReference type="Gene3D" id="3.30.565.10">
    <property type="entry name" value="Histidine kinase-like ATPase, C-terminal domain"/>
    <property type="match status" value="1"/>
</dbReference>
<dbReference type="Pfam" id="PF03924">
    <property type="entry name" value="CHASE"/>
    <property type="match status" value="1"/>
</dbReference>
<dbReference type="PANTHER" id="PTHR41523">
    <property type="entry name" value="TWO-COMPONENT SYSTEM SENSOR PROTEIN"/>
    <property type="match status" value="1"/>
</dbReference>
<feature type="transmembrane region" description="Helical" evidence="12">
    <location>
        <begin position="302"/>
        <end position="325"/>
    </location>
</feature>
<dbReference type="InterPro" id="IPR042240">
    <property type="entry name" value="CHASE_sf"/>
</dbReference>
<dbReference type="InterPro" id="IPR011102">
    <property type="entry name" value="Sig_transdc_His_kinase_HWE"/>
</dbReference>
<dbReference type="SUPFAM" id="SSF55874">
    <property type="entry name" value="ATPase domain of HSP90 chaperone/DNA topoisomerase II/histidine kinase"/>
    <property type="match status" value="1"/>
</dbReference>
<comment type="catalytic activity">
    <reaction evidence="1">
        <text>ATP + protein L-histidine = ADP + protein N-phospho-L-histidine.</text>
        <dbReference type="EC" id="2.7.13.3"/>
    </reaction>
</comment>
<dbReference type="GO" id="GO:0007165">
    <property type="term" value="P:signal transduction"/>
    <property type="evidence" value="ECO:0007669"/>
    <property type="project" value="UniProtKB-ARBA"/>
</dbReference>
<dbReference type="InterPro" id="IPR006189">
    <property type="entry name" value="CHASE_dom"/>
</dbReference>
<evidence type="ECO:0000256" key="1">
    <source>
        <dbReference type="ARBA" id="ARBA00000085"/>
    </source>
</evidence>
<accession>A0AAJ5X858</accession>
<keyword evidence="7" id="KW-0547">Nucleotide-binding</keyword>
<evidence type="ECO:0000259" key="13">
    <source>
        <dbReference type="PROSITE" id="PS50839"/>
    </source>
</evidence>
<comment type="subcellular location">
    <subcellularLocation>
        <location evidence="2">Membrane</location>
    </subcellularLocation>
</comment>
<sequence>MHRLIIPRNKARRWLTVYPRALPGAIFALVMAVTLLACYALERVEQRSELTQLRERAGAIASALERRANANSSYLRAGAALFATLEQSPATHFRRFVSELRLDADFRGANGIGWAQRVDAAGIPAFDAQVGAEYGQGVQLRPAIARGEPYAVPVTYLEPDNQQNRTALGYNMYSDPVLREAMIEAERTARPSASGMITLQREEQSGDSGFVIFMPVFETVPGGARLRGFVYSAFNARDFLSSALLIAARGELGIRLYDQVPGKGRLMAEIDPGHAEGLTASEDVVIADHHWTLQVTSAEQGLLSPLAMTTLLFGLMVASLLALLVRMLTRQATEDGTRLLWFEQQNAIRDSLTRELNHRVKNTLANVLSIVALTRRRATDLDSFAEGLEGRIRALSATHDLLTRSEWGKTPVRAVIEAELAPYSRELGPSIELSGPNIDLAPNDALSLGLAIHELATNAAKYGALSDPGGRLAIDWQLDGPERARLQWVERGGPPVPAERGRGFGTDLIEKIVAHELKHPVELRFDPEGVTCRLTVPVRAAQPFEIRRR</sequence>
<keyword evidence="5" id="KW-0808">Transferase</keyword>
<evidence type="ECO:0000256" key="8">
    <source>
        <dbReference type="ARBA" id="ARBA00022777"/>
    </source>
</evidence>
<proteinExistence type="predicted"/>
<evidence type="ECO:0000256" key="3">
    <source>
        <dbReference type="ARBA" id="ARBA00012438"/>
    </source>
</evidence>
<dbReference type="Pfam" id="PF07536">
    <property type="entry name" value="HWE_HK"/>
    <property type="match status" value="1"/>
</dbReference>
<evidence type="ECO:0000256" key="2">
    <source>
        <dbReference type="ARBA" id="ARBA00004370"/>
    </source>
</evidence>
<dbReference type="Proteomes" id="UP001218362">
    <property type="component" value="Chromosome"/>
</dbReference>
<feature type="domain" description="CHASE" evidence="13">
    <location>
        <begin position="84"/>
        <end position="244"/>
    </location>
</feature>
<dbReference type="KEGG" id="acob:P0Y56_07920"/>
<dbReference type="SMART" id="SM00911">
    <property type="entry name" value="HWE_HK"/>
    <property type="match status" value="1"/>
</dbReference>
<evidence type="ECO:0000256" key="9">
    <source>
        <dbReference type="ARBA" id="ARBA00022840"/>
    </source>
</evidence>
<evidence type="ECO:0000256" key="5">
    <source>
        <dbReference type="ARBA" id="ARBA00022679"/>
    </source>
</evidence>
<organism evidence="14 15">
    <name type="scientific">Candidatus Andeanibacterium colombiense</name>
    <dbReference type="NCBI Taxonomy" id="3121345"/>
    <lineage>
        <taxon>Bacteria</taxon>
        <taxon>Pseudomonadati</taxon>
        <taxon>Pseudomonadota</taxon>
        <taxon>Alphaproteobacteria</taxon>
        <taxon>Sphingomonadales</taxon>
        <taxon>Sphingomonadaceae</taxon>
        <taxon>Candidatus Andeanibacterium</taxon>
    </lineage>
</organism>
<keyword evidence="6 12" id="KW-0812">Transmembrane</keyword>
<evidence type="ECO:0000256" key="10">
    <source>
        <dbReference type="ARBA" id="ARBA00022989"/>
    </source>
</evidence>
<dbReference type="InterPro" id="IPR036890">
    <property type="entry name" value="HATPase_C_sf"/>
</dbReference>
<keyword evidence="4" id="KW-0597">Phosphoprotein</keyword>
<evidence type="ECO:0000313" key="15">
    <source>
        <dbReference type="Proteomes" id="UP001218362"/>
    </source>
</evidence>
<protein>
    <recommendedName>
        <fullName evidence="3">histidine kinase</fullName>
        <ecNumber evidence="3">2.7.13.3</ecNumber>
    </recommendedName>
</protein>
<dbReference type="SMART" id="SM01079">
    <property type="entry name" value="CHASE"/>
    <property type="match status" value="1"/>
</dbReference>
<keyword evidence="11 12" id="KW-0472">Membrane</keyword>